<comment type="caution">
    <text evidence="1">The sequence shown here is derived from an EMBL/GenBank/DDBJ whole genome shotgun (WGS) entry which is preliminary data.</text>
</comment>
<evidence type="ECO:0000313" key="2">
    <source>
        <dbReference type="Proteomes" id="UP001234581"/>
    </source>
</evidence>
<proteinExistence type="predicted"/>
<dbReference type="EMBL" id="JARTCD010000086">
    <property type="protein sequence ID" value="KAJ8653059.1"/>
    <property type="molecule type" value="Genomic_DNA"/>
</dbReference>
<dbReference type="Proteomes" id="UP001234581">
    <property type="component" value="Unassembled WGS sequence"/>
</dbReference>
<protein>
    <submittedName>
        <fullName evidence="1">Uncharacterized protein</fullName>
    </submittedName>
</protein>
<dbReference type="AlphaFoldDB" id="A0AAD7XQL0"/>
<reference evidence="1 2" key="1">
    <citation type="submission" date="2023-03" db="EMBL/GenBank/DDBJ databases">
        <title>Genome sequence of Lichtheimia ornata CBS 291.66.</title>
        <authorList>
            <person name="Mohabir J.T."/>
            <person name="Shea T.P."/>
            <person name="Kurbessoian T."/>
            <person name="Berby B."/>
            <person name="Fontaine J."/>
            <person name="Livny J."/>
            <person name="Gnirke A."/>
            <person name="Stajich J.E."/>
            <person name="Cuomo C.A."/>
        </authorList>
    </citation>
    <scope>NUCLEOTIDE SEQUENCE [LARGE SCALE GENOMIC DNA]</scope>
    <source>
        <strain evidence="1">CBS 291.66</strain>
    </source>
</reference>
<evidence type="ECO:0000313" key="1">
    <source>
        <dbReference type="EMBL" id="KAJ8653059.1"/>
    </source>
</evidence>
<keyword evidence="2" id="KW-1185">Reference proteome</keyword>
<dbReference type="GeneID" id="83218680"/>
<dbReference type="RefSeq" id="XP_058337973.1">
    <property type="nucleotide sequence ID" value="XM_058491249.1"/>
</dbReference>
<gene>
    <name evidence="1" type="ORF">O0I10_011279</name>
</gene>
<accession>A0AAD7XQL0</accession>
<name>A0AAD7XQL0_9FUNG</name>
<sequence length="78" mass="9021">MIPVLPYHFLNSPVVQHEASPAFVADVIVQFSKQVMRPRVMLPLLAVIILLFDLDDAFDMDDEFFLEDEQDARDEQDN</sequence>
<organism evidence="1 2">
    <name type="scientific">Lichtheimia ornata</name>
    <dbReference type="NCBI Taxonomy" id="688661"/>
    <lineage>
        <taxon>Eukaryota</taxon>
        <taxon>Fungi</taxon>
        <taxon>Fungi incertae sedis</taxon>
        <taxon>Mucoromycota</taxon>
        <taxon>Mucoromycotina</taxon>
        <taxon>Mucoromycetes</taxon>
        <taxon>Mucorales</taxon>
        <taxon>Lichtheimiaceae</taxon>
        <taxon>Lichtheimia</taxon>
    </lineage>
</organism>